<evidence type="ECO:0000313" key="2">
    <source>
        <dbReference type="Proteomes" id="UP000035170"/>
    </source>
</evidence>
<dbReference type="RefSeq" id="WP_047787642.1">
    <property type="nucleotide sequence ID" value="NZ_JZWI01000060.1"/>
</dbReference>
<dbReference type="Pfam" id="PF13665">
    <property type="entry name" value="Tox-PAAR-like"/>
    <property type="match status" value="1"/>
</dbReference>
<dbReference type="EMBL" id="JZWI01000060">
    <property type="protein sequence ID" value="KLN52226.1"/>
    <property type="molecule type" value="Genomic_DNA"/>
</dbReference>
<keyword evidence="2" id="KW-1185">Reference proteome</keyword>
<dbReference type="PATRIC" id="fig|34073.19.peg.6865"/>
<sequence>MCFASCQLSGFDFGLPDVCLTPPVPVPVPYLNVAAGMTAIPNVTNILVLGMPQHNGGTKIPFSNGDNPGVSLGVASGSVMGPAQPVANCAYTVIVKGMPASRMGTVSIQNRTNVPGVRATPPQGRVQIPAP</sequence>
<dbReference type="AlphaFoldDB" id="A0A0H2LR98"/>
<organism evidence="1 2">
    <name type="scientific">Variovorax paradoxus</name>
    <dbReference type="NCBI Taxonomy" id="34073"/>
    <lineage>
        <taxon>Bacteria</taxon>
        <taxon>Pseudomonadati</taxon>
        <taxon>Pseudomonadota</taxon>
        <taxon>Betaproteobacteria</taxon>
        <taxon>Burkholderiales</taxon>
        <taxon>Comamonadaceae</taxon>
        <taxon>Variovorax</taxon>
    </lineage>
</organism>
<reference evidence="1 2" key="1">
    <citation type="submission" date="2015-03" db="EMBL/GenBank/DDBJ databases">
        <title>Genome sequence of Variovorax paradoxus TBEA6.</title>
        <authorList>
            <person name="Poehlein A."/>
            <person name="Schuldes J."/>
            <person name="Wuebbeler J.H."/>
            <person name="Hiessl S."/>
            <person name="Steinbuechel A."/>
            <person name="Daniel R."/>
        </authorList>
    </citation>
    <scope>NUCLEOTIDE SEQUENCE [LARGE SCALE GENOMIC DNA]</scope>
    <source>
        <strain evidence="1 2">TBEA6</strain>
    </source>
</reference>
<comment type="caution">
    <text evidence="1">The sequence shown here is derived from an EMBL/GenBank/DDBJ whole genome shotgun (WGS) entry which is preliminary data.</text>
</comment>
<dbReference type="Proteomes" id="UP000035170">
    <property type="component" value="Unassembled WGS sequence"/>
</dbReference>
<accession>A0A0H2LR98</accession>
<gene>
    <name evidence="1" type="ORF">VPARA_66600</name>
</gene>
<protein>
    <submittedName>
        <fullName evidence="1">Uncharacterized protein</fullName>
    </submittedName>
</protein>
<proteinExistence type="predicted"/>
<evidence type="ECO:0000313" key="1">
    <source>
        <dbReference type="EMBL" id="KLN52226.1"/>
    </source>
</evidence>
<name>A0A0H2LR98_VARPD</name>